<accession>A0A1V9XBV0</accession>
<dbReference type="InParanoid" id="A0A1V9XBV0"/>
<dbReference type="EMBL" id="MNPL01015886">
    <property type="protein sequence ID" value="OQR70873.1"/>
    <property type="molecule type" value="Genomic_DNA"/>
</dbReference>
<feature type="region of interest" description="Disordered" evidence="1">
    <location>
        <begin position="57"/>
        <end position="79"/>
    </location>
</feature>
<keyword evidence="3" id="KW-1185">Reference proteome</keyword>
<proteinExistence type="predicted"/>
<evidence type="ECO:0000313" key="2">
    <source>
        <dbReference type="EMBL" id="OQR70873.1"/>
    </source>
</evidence>
<feature type="region of interest" description="Disordered" evidence="1">
    <location>
        <begin position="133"/>
        <end position="153"/>
    </location>
</feature>
<gene>
    <name evidence="2" type="ORF">BIW11_01612</name>
</gene>
<comment type="caution">
    <text evidence="2">The sequence shown here is derived from an EMBL/GenBank/DDBJ whole genome shotgun (WGS) entry which is preliminary data.</text>
</comment>
<dbReference type="AlphaFoldDB" id="A0A1V9XBV0"/>
<protein>
    <submittedName>
        <fullName evidence="2">Uncharacterized protein</fullName>
    </submittedName>
</protein>
<evidence type="ECO:0000256" key="1">
    <source>
        <dbReference type="SAM" id="MobiDB-lite"/>
    </source>
</evidence>
<organism evidence="2 3">
    <name type="scientific">Tropilaelaps mercedesae</name>
    <dbReference type="NCBI Taxonomy" id="418985"/>
    <lineage>
        <taxon>Eukaryota</taxon>
        <taxon>Metazoa</taxon>
        <taxon>Ecdysozoa</taxon>
        <taxon>Arthropoda</taxon>
        <taxon>Chelicerata</taxon>
        <taxon>Arachnida</taxon>
        <taxon>Acari</taxon>
        <taxon>Parasitiformes</taxon>
        <taxon>Mesostigmata</taxon>
        <taxon>Gamasina</taxon>
        <taxon>Dermanyssoidea</taxon>
        <taxon>Laelapidae</taxon>
        <taxon>Tropilaelaps</taxon>
    </lineage>
</organism>
<name>A0A1V9XBV0_9ACAR</name>
<sequence>MARSYFSMPNLNVFSAAFNERSPASHLRVLLKRPPAPDLRELELKLGIIDEHGNLRNPLRPAEHRESFSSHVPPRLPAKRSQSIEVGTGVGACAAGGSFGGPYGGAFGLPFGALPCLRPALNRRYSLSAVQGNSSSLVPGIPSRSWVSKARHD</sequence>
<evidence type="ECO:0000313" key="3">
    <source>
        <dbReference type="Proteomes" id="UP000192247"/>
    </source>
</evidence>
<reference evidence="2 3" key="1">
    <citation type="journal article" date="2017" name="Gigascience">
        <title>Draft genome of the honey bee ectoparasitic mite, Tropilaelaps mercedesae, is shaped by the parasitic life history.</title>
        <authorList>
            <person name="Dong X."/>
            <person name="Armstrong S.D."/>
            <person name="Xia D."/>
            <person name="Makepeace B.L."/>
            <person name="Darby A.C."/>
            <person name="Kadowaki T."/>
        </authorList>
    </citation>
    <scope>NUCLEOTIDE SEQUENCE [LARGE SCALE GENOMIC DNA]</scope>
    <source>
        <strain evidence="2">Wuxi-XJTLU</strain>
    </source>
</reference>
<dbReference type="Proteomes" id="UP000192247">
    <property type="component" value="Unassembled WGS sequence"/>
</dbReference>
<feature type="non-terminal residue" evidence="2">
    <location>
        <position position="153"/>
    </location>
</feature>